<dbReference type="AlphaFoldDB" id="A0A1E3QT72"/>
<sequence>MTYSLCDAKHCYRLAIPKSLEVVNTRNYGESPDRTGAGYKDVQHHYCPLYYR</sequence>
<evidence type="ECO:0000313" key="1">
    <source>
        <dbReference type="EMBL" id="ODQ80212.1"/>
    </source>
</evidence>
<protein>
    <submittedName>
        <fullName evidence="1">Uncharacterized protein</fullName>
    </submittedName>
</protein>
<dbReference type="Proteomes" id="UP000094336">
    <property type="component" value="Unassembled WGS sequence"/>
</dbReference>
<reference evidence="2" key="1">
    <citation type="submission" date="2016-05" db="EMBL/GenBank/DDBJ databases">
        <title>Comparative genomics of biotechnologically important yeasts.</title>
        <authorList>
            <consortium name="DOE Joint Genome Institute"/>
            <person name="Riley R."/>
            <person name="Haridas S."/>
            <person name="Wolfe K.H."/>
            <person name="Lopes M.R."/>
            <person name="Hittinger C.T."/>
            <person name="Goker M."/>
            <person name="Salamov A."/>
            <person name="Wisecaver J."/>
            <person name="Long T.M."/>
            <person name="Aerts A.L."/>
            <person name="Barry K."/>
            <person name="Choi C."/>
            <person name="Clum A."/>
            <person name="Coughlan A.Y."/>
            <person name="Deshpande S."/>
            <person name="Douglass A.P."/>
            <person name="Hanson S.J."/>
            <person name="Klenk H.-P."/>
            <person name="Labutti K."/>
            <person name="Lapidus A."/>
            <person name="Lindquist E."/>
            <person name="Lipzen A."/>
            <person name="Meier-Kolthoff J.P."/>
            <person name="Ohm R.A."/>
            <person name="Otillar R.P."/>
            <person name="Pangilinan J."/>
            <person name="Peng Y."/>
            <person name="Rokas A."/>
            <person name="Rosa C.A."/>
            <person name="Scheuner C."/>
            <person name="Sibirny A.A."/>
            <person name="Slot J.C."/>
            <person name="Stielow J.B."/>
            <person name="Sun H."/>
            <person name="Kurtzman C.P."/>
            <person name="Blackwell M."/>
            <person name="Grigoriev I.V."/>
            <person name="Jeffries T.W."/>
        </authorList>
    </citation>
    <scope>NUCLEOTIDE SEQUENCE [LARGE SCALE GENOMIC DNA]</scope>
    <source>
        <strain evidence="2">NRRL Y-12698</strain>
    </source>
</reference>
<proteinExistence type="predicted"/>
<dbReference type="GeneID" id="30146541"/>
<evidence type="ECO:0000313" key="2">
    <source>
        <dbReference type="Proteomes" id="UP000094336"/>
    </source>
</evidence>
<keyword evidence="2" id="KW-1185">Reference proteome</keyword>
<name>A0A1E3QT72_9ASCO</name>
<gene>
    <name evidence="1" type="ORF">BABINDRAFT_161182</name>
</gene>
<organism evidence="1 2">
    <name type="scientific">Babjeviella inositovora NRRL Y-12698</name>
    <dbReference type="NCBI Taxonomy" id="984486"/>
    <lineage>
        <taxon>Eukaryota</taxon>
        <taxon>Fungi</taxon>
        <taxon>Dikarya</taxon>
        <taxon>Ascomycota</taxon>
        <taxon>Saccharomycotina</taxon>
        <taxon>Pichiomycetes</taxon>
        <taxon>Serinales incertae sedis</taxon>
        <taxon>Babjeviella</taxon>
    </lineage>
</organism>
<accession>A0A1E3QT72</accession>
<dbReference type="EMBL" id="KV454430">
    <property type="protein sequence ID" value="ODQ80212.1"/>
    <property type="molecule type" value="Genomic_DNA"/>
</dbReference>
<dbReference type="RefSeq" id="XP_018985540.1">
    <property type="nucleotide sequence ID" value="XM_019128688.1"/>
</dbReference>